<reference evidence="2 3" key="1">
    <citation type="journal article" date="2021" name="Elife">
        <title>Chloroplast acquisition without the gene transfer in kleptoplastic sea slugs, Plakobranchus ocellatus.</title>
        <authorList>
            <person name="Maeda T."/>
            <person name="Takahashi S."/>
            <person name="Yoshida T."/>
            <person name="Shimamura S."/>
            <person name="Takaki Y."/>
            <person name="Nagai Y."/>
            <person name="Toyoda A."/>
            <person name="Suzuki Y."/>
            <person name="Arimoto A."/>
            <person name="Ishii H."/>
            <person name="Satoh N."/>
            <person name="Nishiyama T."/>
            <person name="Hasebe M."/>
            <person name="Maruyama T."/>
            <person name="Minagawa J."/>
            <person name="Obokata J."/>
            <person name="Shigenobu S."/>
        </authorList>
    </citation>
    <scope>NUCLEOTIDE SEQUENCE [LARGE SCALE GENOMIC DNA]</scope>
</reference>
<gene>
    <name evidence="2" type="ORF">PoB_006219400</name>
</gene>
<organism evidence="2 3">
    <name type="scientific">Plakobranchus ocellatus</name>
    <dbReference type="NCBI Taxonomy" id="259542"/>
    <lineage>
        <taxon>Eukaryota</taxon>
        <taxon>Metazoa</taxon>
        <taxon>Spiralia</taxon>
        <taxon>Lophotrochozoa</taxon>
        <taxon>Mollusca</taxon>
        <taxon>Gastropoda</taxon>
        <taxon>Heterobranchia</taxon>
        <taxon>Euthyneura</taxon>
        <taxon>Panpulmonata</taxon>
        <taxon>Sacoglossa</taxon>
        <taxon>Placobranchoidea</taxon>
        <taxon>Plakobranchidae</taxon>
        <taxon>Plakobranchus</taxon>
    </lineage>
</organism>
<sequence length="263" mass="29043">MSSSNLPILSTSVYNNLNHLKCDAKTSKPSRESCSRCGPALRSVETVTGYVFMVQGFCRKSEGKFKTYKIRPFRERPKAIPNRHSVCLLDLWQSAFSVTTEITDKCCNRYINSQSSYQTTVMPLWCKDLAANRNASSGLAKSTRFSKNEPSLYPTVTVSVYRVIESPIALNGENFLRLSKNTYALIAHFQQSRTSQCFSSNTRQTEDDPGGGGNEHDMMVVVVIILHDKDGGGDDDDASDDSDHEGDSGDEDGDDCGGDDDMT</sequence>
<dbReference type="Proteomes" id="UP000735302">
    <property type="component" value="Unassembled WGS sequence"/>
</dbReference>
<evidence type="ECO:0000313" key="2">
    <source>
        <dbReference type="EMBL" id="GFO35689.1"/>
    </source>
</evidence>
<dbReference type="EMBL" id="BLXT01007004">
    <property type="protein sequence ID" value="GFO35689.1"/>
    <property type="molecule type" value="Genomic_DNA"/>
</dbReference>
<feature type="region of interest" description="Disordered" evidence="1">
    <location>
        <begin position="228"/>
        <end position="263"/>
    </location>
</feature>
<proteinExistence type="predicted"/>
<keyword evidence="3" id="KW-1185">Reference proteome</keyword>
<protein>
    <submittedName>
        <fullName evidence="2">Uncharacterized protein</fullName>
    </submittedName>
</protein>
<comment type="caution">
    <text evidence="2">The sequence shown here is derived from an EMBL/GenBank/DDBJ whole genome shotgun (WGS) entry which is preliminary data.</text>
</comment>
<dbReference type="AlphaFoldDB" id="A0AAV4CUV3"/>
<evidence type="ECO:0000256" key="1">
    <source>
        <dbReference type="SAM" id="MobiDB-lite"/>
    </source>
</evidence>
<accession>A0AAV4CUV3</accession>
<feature type="region of interest" description="Disordered" evidence="1">
    <location>
        <begin position="196"/>
        <end position="215"/>
    </location>
</feature>
<evidence type="ECO:0000313" key="3">
    <source>
        <dbReference type="Proteomes" id="UP000735302"/>
    </source>
</evidence>
<feature type="compositionally biased region" description="Acidic residues" evidence="1">
    <location>
        <begin position="233"/>
        <end position="263"/>
    </location>
</feature>
<name>A0AAV4CUV3_9GAST</name>